<name>X1H213_9ZZZZ</name>
<proteinExistence type="predicted"/>
<organism evidence="1">
    <name type="scientific">marine sediment metagenome</name>
    <dbReference type="NCBI Taxonomy" id="412755"/>
    <lineage>
        <taxon>unclassified sequences</taxon>
        <taxon>metagenomes</taxon>
        <taxon>ecological metagenomes</taxon>
    </lineage>
</organism>
<evidence type="ECO:0000313" key="1">
    <source>
        <dbReference type="EMBL" id="GAH64191.1"/>
    </source>
</evidence>
<sequence>MRKKNRIVILLFGALALLIATGCAGTKYVPKGKVTCPANITWNVVPQADITSFSCTVAKFKKNPAVVFKVGIKNISDKPQRFRVQIYLLEEGKAVGHLVPRKGKPPVLKPGQEKVVTCPVIKATQLPKKLEVVVKTISLG</sequence>
<accession>X1H213</accession>
<dbReference type="EMBL" id="BARU01026559">
    <property type="protein sequence ID" value="GAH64191.1"/>
    <property type="molecule type" value="Genomic_DNA"/>
</dbReference>
<dbReference type="AlphaFoldDB" id="X1H213"/>
<reference evidence="1" key="1">
    <citation type="journal article" date="2014" name="Front. Microbiol.">
        <title>High frequency of phylogenetically diverse reductive dehalogenase-homologous genes in deep subseafloor sedimentary metagenomes.</title>
        <authorList>
            <person name="Kawai M."/>
            <person name="Futagami T."/>
            <person name="Toyoda A."/>
            <person name="Takaki Y."/>
            <person name="Nishi S."/>
            <person name="Hori S."/>
            <person name="Arai W."/>
            <person name="Tsubouchi T."/>
            <person name="Morono Y."/>
            <person name="Uchiyama I."/>
            <person name="Ito T."/>
            <person name="Fujiyama A."/>
            <person name="Inagaki F."/>
            <person name="Takami H."/>
        </authorList>
    </citation>
    <scope>NUCLEOTIDE SEQUENCE</scope>
    <source>
        <strain evidence="1">Expedition CK06-06</strain>
    </source>
</reference>
<gene>
    <name evidence="1" type="ORF">S03H2_42646</name>
</gene>
<dbReference type="PROSITE" id="PS51257">
    <property type="entry name" value="PROKAR_LIPOPROTEIN"/>
    <property type="match status" value="1"/>
</dbReference>
<protein>
    <submittedName>
        <fullName evidence="1">Uncharacterized protein</fullName>
    </submittedName>
</protein>
<comment type="caution">
    <text evidence="1">The sequence shown here is derived from an EMBL/GenBank/DDBJ whole genome shotgun (WGS) entry which is preliminary data.</text>
</comment>